<gene>
    <name evidence="2" type="ORF">JYU34_021571</name>
</gene>
<accession>A0ABQ7PTX0</accession>
<dbReference type="Proteomes" id="UP000823941">
    <property type="component" value="Chromosome 29"/>
</dbReference>
<keyword evidence="3" id="KW-1185">Reference proteome</keyword>
<evidence type="ECO:0000256" key="1">
    <source>
        <dbReference type="SAM" id="MobiDB-lite"/>
    </source>
</evidence>
<dbReference type="EMBL" id="JAHIBW010000029">
    <property type="protein sequence ID" value="KAG7296413.1"/>
    <property type="molecule type" value="Genomic_DNA"/>
</dbReference>
<sequence length="57" mass="6143">MQPVCVQTRRRHEGAEPNKLTSGAGARPTAKCLKARVIGPAAAAVLRAPVPPRRRHH</sequence>
<evidence type="ECO:0000313" key="2">
    <source>
        <dbReference type="EMBL" id="KAG7296413.1"/>
    </source>
</evidence>
<protein>
    <submittedName>
        <fullName evidence="2">Uncharacterized protein</fullName>
    </submittedName>
</protein>
<proteinExistence type="predicted"/>
<reference evidence="2 3" key="1">
    <citation type="submission" date="2021-06" db="EMBL/GenBank/DDBJ databases">
        <title>A haploid diamondback moth (Plutella xylostella L.) genome assembly resolves 31 chromosomes and identifies a diamide resistance mutation.</title>
        <authorList>
            <person name="Ward C.M."/>
            <person name="Perry K.D."/>
            <person name="Baker G."/>
            <person name="Powis K."/>
            <person name="Heckel D.G."/>
            <person name="Baxter S.W."/>
        </authorList>
    </citation>
    <scope>NUCLEOTIDE SEQUENCE [LARGE SCALE GENOMIC DNA]</scope>
    <source>
        <strain evidence="2 3">LV</strain>
        <tissue evidence="2">Single pupa</tissue>
    </source>
</reference>
<comment type="caution">
    <text evidence="2">The sequence shown here is derived from an EMBL/GenBank/DDBJ whole genome shotgun (WGS) entry which is preliminary data.</text>
</comment>
<organism evidence="2 3">
    <name type="scientific">Plutella xylostella</name>
    <name type="common">Diamondback moth</name>
    <name type="synonym">Plutella maculipennis</name>
    <dbReference type="NCBI Taxonomy" id="51655"/>
    <lineage>
        <taxon>Eukaryota</taxon>
        <taxon>Metazoa</taxon>
        <taxon>Ecdysozoa</taxon>
        <taxon>Arthropoda</taxon>
        <taxon>Hexapoda</taxon>
        <taxon>Insecta</taxon>
        <taxon>Pterygota</taxon>
        <taxon>Neoptera</taxon>
        <taxon>Endopterygota</taxon>
        <taxon>Lepidoptera</taxon>
        <taxon>Glossata</taxon>
        <taxon>Ditrysia</taxon>
        <taxon>Yponomeutoidea</taxon>
        <taxon>Plutellidae</taxon>
        <taxon>Plutella</taxon>
    </lineage>
</organism>
<evidence type="ECO:0000313" key="3">
    <source>
        <dbReference type="Proteomes" id="UP000823941"/>
    </source>
</evidence>
<name>A0ABQ7PTX0_PLUXY</name>
<feature type="region of interest" description="Disordered" evidence="1">
    <location>
        <begin position="1"/>
        <end position="28"/>
    </location>
</feature>